<evidence type="ECO:0000313" key="7">
    <source>
        <dbReference type="Proteomes" id="UP000320913"/>
    </source>
</evidence>
<dbReference type="Gene3D" id="3.40.50.620">
    <property type="entry name" value="HUPs"/>
    <property type="match status" value="1"/>
</dbReference>
<sequence length="145" mass="15714">QGVDHDWSQAGINLAELLDLPHVPAVVSLEANTESKRGKAKREVEGGAEVVEFSLPAVITAQKGLNEPRYASLKGIMAVKKKVIPEWTLADLGVDPAAVSESAASVRFVEFSLPPPREKGRILEGEPVETARELVRILREEAKVL</sequence>
<comment type="similarity">
    <text evidence="1">Belongs to the ETF beta-subunit/FixA family.</text>
</comment>
<name>A0A538SUL9_UNCEI</name>
<dbReference type="InterPro" id="IPR012255">
    <property type="entry name" value="ETF_b"/>
</dbReference>
<organism evidence="6 7">
    <name type="scientific">Eiseniibacteriota bacterium</name>
    <dbReference type="NCBI Taxonomy" id="2212470"/>
    <lineage>
        <taxon>Bacteria</taxon>
        <taxon>Candidatus Eiseniibacteriota</taxon>
    </lineage>
</organism>
<comment type="caution">
    <text evidence="6">The sequence shown here is derived from an EMBL/GenBank/DDBJ whole genome shotgun (WGS) entry which is preliminary data.</text>
</comment>
<evidence type="ECO:0000259" key="5">
    <source>
        <dbReference type="Pfam" id="PF01012"/>
    </source>
</evidence>
<dbReference type="InterPro" id="IPR014730">
    <property type="entry name" value="ETF_a/b_N"/>
</dbReference>
<dbReference type="SUPFAM" id="SSF52402">
    <property type="entry name" value="Adenine nucleotide alpha hydrolases-like"/>
    <property type="match status" value="1"/>
</dbReference>
<dbReference type="AlphaFoldDB" id="A0A538SUL9"/>
<keyword evidence="2" id="KW-0813">Transport</keyword>
<dbReference type="EMBL" id="VBOV01000276">
    <property type="protein sequence ID" value="TMQ55076.1"/>
    <property type="molecule type" value="Genomic_DNA"/>
</dbReference>
<evidence type="ECO:0000313" key="6">
    <source>
        <dbReference type="EMBL" id="TMQ55076.1"/>
    </source>
</evidence>
<dbReference type="InterPro" id="IPR014729">
    <property type="entry name" value="Rossmann-like_a/b/a_fold"/>
</dbReference>
<protein>
    <recommendedName>
        <fullName evidence="4">Electron transfer flavoprotein small subunit</fullName>
    </recommendedName>
</protein>
<dbReference type="Pfam" id="PF01012">
    <property type="entry name" value="ETF"/>
    <property type="match status" value="1"/>
</dbReference>
<evidence type="ECO:0000256" key="3">
    <source>
        <dbReference type="ARBA" id="ARBA00022982"/>
    </source>
</evidence>
<feature type="non-terminal residue" evidence="6">
    <location>
        <position position="1"/>
    </location>
</feature>
<gene>
    <name evidence="6" type="ORF">E6K75_09795</name>
</gene>
<dbReference type="PANTHER" id="PTHR21294:SF8">
    <property type="entry name" value="ELECTRON TRANSFER FLAVOPROTEIN SUBUNIT BETA"/>
    <property type="match status" value="1"/>
</dbReference>
<evidence type="ECO:0000256" key="1">
    <source>
        <dbReference type="ARBA" id="ARBA00007557"/>
    </source>
</evidence>
<dbReference type="Proteomes" id="UP000320913">
    <property type="component" value="Unassembled WGS sequence"/>
</dbReference>
<proteinExistence type="inferred from homology"/>
<evidence type="ECO:0000256" key="4">
    <source>
        <dbReference type="ARBA" id="ARBA00042002"/>
    </source>
</evidence>
<dbReference type="PROSITE" id="PS01065">
    <property type="entry name" value="ETF_BETA"/>
    <property type="match status" value="1"/>
</dbReference>
<reference evidence="6 7" key="1">
    <citation type="journal article" date="2019" name="Nat. Microbiol.">
        <title>Mediterranean grassland soil C-N compound turnover is dependent on rainfall and depth, and is mediated by genomically divergent microorganisms.</title>
        <authorList>
            <person name="Diamond S."/>
            <person name="Andeer P.F."/>
            <person name="Li Z."/>
            <person name="Crits-Christoph A."/>
            <person name="Burstein D."/>
            <person name="Anantharaman K."/>
            <person name="Lane K.R."/>
            <person name="Thomas B.C."/>
            <person name="Pan C."/>
            <person name="Northen T.R."/>
            <person name="Banfield J.F."/>
        </authorList>
    </citation>
    <scope>NUCLEOTIDE SEQUENCE [LARGE SCALE GENOMIC DNA]</scope>
    <source>
        <strain evidence="6">WS_5</strain>
    </source>
</reference>
<keyword evidence="3" id="KW-0249">Electron transport</keyword>
<dbReference type="PANTHER" id="PTHR21294">
    <property type="entry name" value="ELECTRON TRANSFER FLAVOPROTEIN BETA-SUBUNIT"/>
    <property type="match status" value="1"/>
</dbReference>
<evidence type="ECO:0000256" key="2">
    <source>
        <dbReference type="ARBA" id="ARBA00022448"/>
    </source>
</evidence>
<dbReference type="GO" id="GO:0009055">
    <property type="term" value="F:electron transfer activity"/>
    <property type="evidence" value="ECO:0007669"/>
    <property type="project" value="InterPro"/>
</dbReference>
<feature type="domain" description="Electron transfer flavoprotein alpha/beta-subunit N-terminal" evidence="5">
    <location>
        <begin position="8"/>
        <end position="91"/>
    </location>
</feature>
<dbReference type="InterPro" id="IPR000049">
    <property type="entry name" value="ET-Flavoprotein_bsu_CS"/>
</dbReference>
<accession>A0A538SUL9</accession>